<feature type="transmembrane region" description="Helical" evidence="10">
    <location>
        <begin position="6"/>
        <end position="25"/>
    </location>
</feature>
<dbReference type="Gene3D" id="6.10.140.1330">
    <property type="match status" value="1"/>
</dbReference>
<name>A0ABT4TN13_9ACTN</name>
<dbReference type="InterPro" id="IPR018422">
    <property type="entry name" value="Cation/H_exchanger_CPA1"/>
</dbReference>
<comment type="caution">
    <text evidence="10">Lacks conserved residue(s) required for the propagation of feature annotation.</text>
</comment>
<feature type="transmembrane region" description="Helical" evidence="10">
    <location>
        <begin position="302"/>
        <end position="320"/>
    </location>
</feature>
<comment type="caution">
    <text evidence="12">The sequence shown here is derived from an EMBL/GenBank/DDBJ whole genome shotgun (WGS) entry which is preliminary data.</text>
</comment>
<sequence>MSDELLILSALLIGVTVFAGRLLAGRMGIPEAIVLVALGAAAGFVPGLTQVRFPPDVILLVFLPPLIYSAAFFSSPRDIRAEARPIVALAVVMTLVTAFAIAGMVWLVLPDTGWPAAIALGAAVAPTDAVASAAVLKRVGAPKRVVTLLEGESLINDGVALTLFSLAVTAMSTPLSVGAGALELGKVVVGGVVWGTAVAVGTAWFRRRLRDSNSQLVLSLMVPFVAYVPADTAGFSGVLAAVVAGFYLGTRVEGMLPPKVRVTGQTVWRGLVMILESVLFVLLGLQLHAVFEAVAGLSPVRLALGGAAVLGTAVLVRLAWEMLVPPLVRLVGPGGADDPGSLSPRERFVIGWCGMRGAISLAIALSLPPTLDGAYFVDRNVLLYFAAVVVLGTLVGQGATLPLVLRWTGLAGGEDTRREYAVAEEAMGRAALSRLDELATDERVDERAAERHRQMLKLQVREARAVLGEDETARSRASRRVRGDLFLRHELARVQREALNRLYRDGAIGHETLQSVRRRLDLREPPGHIEPP</sequence>
<dbReference type="Proteomes" id="UP001165685">
    <property type="component" value="Unassembled WGS sequence"/>
</dbReference>
<evidence type="ECO:0000256" key="6">
    <source>
        <dbReference type="ARBA" id="ARBA00023053"/>
    </source>
</evidence>
<evidence type="ECO:0000259" key="11">
    <source>
        <dbReference type="Pfam" id="PF00999"/>
    </source>
</evidence>
<keyword evidence="8 10" id="KW-0472">Membrane</keyword>
<evidence type="ECO:0000256" key="10">
    <source>
        <dbReference type="RuleBase" id="RU366002"/>
    </source>
</evidence>
<comment type="function">
    <text evidence="10">Na(+)/H(+) antiporter that extrudes sodium in exchange for external protons.</text>
</comment>
<feature type="transmembrane region" description="Helical" evidence="10">
    <location>
        <begin position="381"/>
        <end position="405"/>
    </location>
</feature>
<feature type="transmembrane region" description="Helical" evidence="10">
    <location>
        <begin position="217"/>
        <end position="247"/>
    </location>
</feature>
<feature type="transmembrane region" description="Helical" evidence="10">
    <location>
        <begin position="157"/>
        <end position="181"/>
    </location>
</feature>
<accession>A0ABT4TN13</accession>
<feature type="transmembrane region" description="Helical" evidence="10">
    <location>
        <begin position="32"/>
        <end position="51"/>
    </location>
</feature>
<keyword evidence="3 10" id="KW-1003">Cell membrane</keyword>
<dbReference type="InterPro" id="IPR004705">
    <property type="entry name" value="Cation/H_exchanger_CPA1_bac"/>
</dbReference>
<keyword evidence="13" id="KW-1185">Reference proteome</keyword>
<comment type="subcellular location">
    <subcellularLocation>
        <location evidence="1 10">Cell membrane</location>
        <topology evidence="1 10">Multi-pass membrane protein</topology>
    </subcellularLocation>
</comment>
<keyword evidence="2 10" id="KW-0813">Transport</keyword>
<feature type="domain" description="Cation/H+ exchanger transmembrane" evidence="11">
    <location>
        <begin position="15"/>
        <end position="407"/>
    </location>
</feature>
<feature type="transmembrane region" description="Helical" evidence="10">
    <location>
        <begin position="86"/>
        <end position="108"/>
    </location>
</feature>
<keyword evidence="6 10" id="KW-0915">Sodium</keyword>
<dbReference type="EMBL" id="JAQFWP010000021">
    <property type="protein sequence ID" value="MDA2805497.1"/>
    <property type="molecule type" value="Genomic_DNA"/>
</dbReference>
<proteinExistence type="inferred from homology"/>
<evidence type="ECO:0000256" key="1">
    <source>
        <dbReference type="ARBA" id="ARBA00004651"/>
    </source>
</evidence>
<gene>
    <name evidence="12" type="ORF">O4U47_13325</name>
</gene>
<dbReference type="InterPro" id="IPR006153">
    <property type="entry name" value="Cation/H_exchanger_TM"/>
</dbReference>
<evidence type="ECO:0000256" key="8">
    <source>
        <dbReference type="ARBA" id="ARBA00023136"/>
    </source>
</evidence>
<keyword evidence="9 10" id="KW-0739">Sodium transport</keyword>
<organism evidence="12 13">
    <name type="scientific">Nocardiopsis suaedae</name>
    <dbReference type="NCBI Taxonomy" id="3018444"/>
    <lineage>
        <taxon>Bacteria</taxon>
        <taxon>Bacillati</taxon>
        <taxon>Actinomycetota</taxon>
        <taxon>Actinomycetes</taxon>
        <taxon>Streptosporangiales</taxon>
        <taxon>Nocardiopsidaceae</taxon>
        <taxon>Nocardiopsis</taxon>
    </lineage>
</organism>
<evidence type="ECO:0000256" key="7">
    <source>
        <dbReference type="ARBA" id="ARBA00023065"/>
    </source>
</evidence>
<keyword evidence="10" id="KW-0050">Antiport</keyword>
<keyword evidence="5 10" id="KW-1133">Transmembrane helix</keyword>
<feature type="transmembrane region" description="Helical" evidence="10">
    <location>
        <begin position="267"/>
        <end position="290"/>
    </location>
</feature>
<keyword evidence="7 10" id="KW-0406">Ion transport</keyword>
<evidence type="ECO:0000256" key="3">
    <source>
        <dbReference type="ARBA" id="ARBA00022475"/>
    </source>
</evidence>
<dbReference type="NCBIfam" id="TIGR00831">
    <property type="entry name" value="a_cpa1"/>
    <property type="match status" value="1"/>
</dbReference>
<evidence type="ECO:0000256" key="2">
    <source>
        <dbReference type="ARBA" id="ARBA00022448"/>
    </source>
</evidence>
<evidence type="ECO:0000256" key="4">
    <source>
        <dbReference type="ARBA" id="ARBA00022692"/>
    </source>
</evidence>
<dbReference type="Pfam" id="PF00999">
    <property type="entry name" value="Na_H_Exchanger"/>
    <property type="match status" value="1"/>
</dbReference>
<evidence type="ECO:0000256" key="5">
    <source>
        <dbReference type="ARBA" id="ARBA00022989"/>
    </source>
</evidence>
<dbReference type="RefSeq" id="WP_270678146.1">
    <property type="nucleotide sequence ID" value="NZ_JAQFWP010000021.1"/>
</dbReference>
<evidence type="ECO:0000313" key="13">
    <source>
        <dbReference type="Proteomes" id="UP001165685"/>
    </source>
</evidence>
<evidence type="ECO:0000256" key="9">
    <source>
        <dbReference type="ARBA" id="ARBA00023201"/>
    </source>
</evidence>
<dbReference type="PANTHER" id="PTHR10110:SF86">
    <property type="entry name" value="SODIUM_HYDROGEN EXCHANGER 7"/>
    <property type="match status" value="1"/>
</dbReference>
<feature type="transmembrane region" description="Helical" evidence="10">
    <location>
        <begin position="57"/>
        <end position="74"/>
    </location>
</feature>
<protein>
    <submittedName>
        <fullName evidence="12">Na+/H+ antiporter</fullName>
    </submittedName>
</protein>
<dbReference type="PANTHER" id="PTHR10110">
    <property type="entry name" value="SODIUM/HYDROGEN EXCHANGER"/>
    <property type="match status" value="1"/>
</dbReference>
<comment type="similarity">
    <text evidence="10">Belongs to the monovalent cation:proton antiporter 1 (CPA1) transporter (TC 2.A.36) family.</text>
</comment>
<evidence type="ECO:0000313" key="12">
    <source>
        <dbReference type="EMBL" id="MDA2805497.1"/>
    </source>
</evidence>
<keyword evidence="4 10" id="KW-0812">Transmembrane</keyword>
<reference evidence="12" key="1">
    <citation type="submission" date="2023-01" db="EMBL/GenBank/DDBJ databases">
        <title>Draft genome sequence of Nocardiopsis sp. LSu2-4 isolated from halophytes.</title>
        <authorList>
            <person name="Duangmal K."/>
            <person name="Chantavorakit T."/>
        </authorList>
    </citation>
    <scope>NUCLEOTIDE SEQUENCE</scope>
    <source>
        <strain evidence="12">LSu2-4</strain>
    </source>
</reference>
<feature type="transmembrane region" description="Helical" evidence="10">
    <location>
        <begin position="187"/>
        <end position="205"/>
    </location>
</feature>